<feature type="non-terminal residue" evidence="1">
    <location>
        <position position="1"/>
    </location>
</feature>
<sequence>VLTPVKWYQSMIRPPLEVNGANGKPDSLFLTSTLPMVTNPWVDGCTTKSSPWCPSRTPQITPCSLITTSPWCQLSSPWSPSNQ</sequence>
<organism evidence="1 2">
    <name type="scientific">Diceros bicornis minor</name>
    <name type="common">South-central black rhinoceros</name>
    <dbReference type="NCBI Taxonomy" id="77932"/>
    <lineage>
        <taxon>Eukaryota</taxon>
        <taxon>Metazoa</taxon>
        <taxon>Chordata</taxon>
        <taxon>Craniata</taxon>
        <taxon>Vertebrata</taxon>
        <taxon>Euteleostomi</taxon>
        <taxon>Mammalia</taxon>
        <taxon>Eutheria</taxon>
        <taxon>Laurasiatheria</taxon>
        <taxon>Perissodactyla</taxon>
        <taxon>Rhinocerotidae</taxon>
        <taxon>Diceros</taxon>
    </lineage>
</organism>
<proteinExistence type="predicted"/>
<keyword evidence="2" id="KW-1185">Reference proteome</keyword>
<evidence type="ECO:0008006" key="3">
    <source>
        <dbReference type="Google" id="ProtNLM"/>
    </source>
</evidence>
<reference evidence="1 2" key="1">
    <citation type="journal article" date="2020" name="Mol. Biol. Evol.">
        <title>Interspecific Gene Flow and the Evolution of Specialization in Black and White Rhinoceros.</title>
        <authorList>
            <person name="Moodley Y."/>
            <person name="Westbury M.V."/>
            <person name="Russo I.M."/>
            <person name="Gopalakrishnan S."/>
            <person name="Rakotoarivelo A."/>
            <person name="Olsen R.A."/>
            <person name="Prost S."/>
            <person name="Tunstall T."/>
            <person name="Ryder O.A."/>
            <person name="Dalen L."/>
            <person name="Bruford M.W."/>
        </authorList>
    </citation>
    <scope>NUCLEOTIDE SEQUENCE [LARGE SCALE GENOMIC DNA]</scope>
    <source>
        <strain evidence="1">SBR-YM</strain>
        <tissue evidence="1">Skin</tissue>
    </source>
</reference>
<comment type="caution">
    <text evidence="1">The sequence shown here is derived from an EMBL/GenBank/DDBJ whole genome shotgun (WGS) entry which is preliminary data.</text>
</comment>
<evidence type="ECO:0000313" key="2">
    <source>
        <dbReference type="Proteomes" id="UP000551758"/>
    </source>
</evidence>
<name>A0A7J7EUJ6_DICBM</name>
<dbReference type="Proteomes" id="UP000551758">
    <property type="component" value="Unassembled WGS sequence"/>
</dbReference>
<dbReference type="AlphaFoldDB" id="A0A7J7EUJ6"/>
<dbReference type="EMBL" id="JACDTQ010002350">
    <property type="protein sequence ID" value="KAF5919373.1"/>
    <property type="molecule type" value="Genomic_DNA"/>
</dbReference>
<accession>A0A7J7EUJ6</accession>
<protein>
    <recommendedName>
        <fullName evidence="3">Amelogenin</fullName>
    </recommendedName>
</protein>
<gene>
    <name evidence="1" type="ORF">HPG69_007009</name>
</gene>
<evidence type="ECO:0000313" key="1">
    <source>
        <dbReference type="EMBL" id="KAF5919373.1"/>
    </source>
</evidence>